<reference evidence="3" key="1">
    <citation type="submission" date="2022-07" db="EMBL/GenBank/DDBJ databases">
        <title>Genome Sequence of Xylaria arbuscula.</title>
        <authorList>
            <person name="Buettner E."/>
        </authorList>
    </citation>
    <scope>NUCLEOTIDE SEQUENCE</scope>
    <source>
        <strain evidence="3">VT107</strain>
    </source>
</reference>
<dbReference type="Proteomes" id="UP001148614">
    <property type="component" value="Unassembled WGS sequence"/>
</dbReference>
<dbReference type="EMBL" id="JANPWZ010000175">
    <property type="protein sequence ID" value="KAJ3578745.1"/>
    <property type="molecule type" value="Genomic_DNA"/>
</dbReference>
<evidence type="ECO:0000256" key="1">
    <source>
        <dbReference type="ARBA" id="ARBA00005986"/>
    </source>
</evidence>
<dbReference type="InterPro" id="IPR011008">
    <property type="entry name" value="Dimeric_a/b-barrel"/>
</dbReference>
<sequence length="138" mass="15477">MVYKLLMFAYRKPGITPEQFKAYYDTIHAPLIRELAGPAFPLSHTRRYIHRSEGQSETNTARNPNTPASVLVGTQGDFDYDAISELIFEDEDAFKAFYAITMAHEVNGPKIAADAENFIDSSRMPAVVLSDTSVTQRE</sequence>
<dbReference type="AlphaFoldDB" id="A0A9W8NKR0"/>
<feature type="domain" description="EthD" evidence="2">
    <location>
        <begin position="12"/>
        <end position="122"/>
    </location>
</feature>
<dbReference type="Pfam" id="PF07110">
    <property type="entry name" value="EthD"/>
    <property type="match status" value="1"/>
</dbReference>
<dbReference type="OrthoDB" id="2519291at2759"/>
<comment type="similarity">
    <text evidence="1">Belongs to the tpcK family.</text>
</comment>
<gene>
    <name evidence="3" type="ORF">NPX13_g1820</name>
</gene>
<accession>A0A9W8NKR0</accession>
<name>A0A9W8NKR0_9PEZI</name>
<evidence type="ECO:0000313" key="4">
    <source>
        <dbReference type="Proteomes" id="UP001148614"/>
    </source>
</evidence>
<keyword evidence="4" id="KW-1185">Reference proteome</keyword>
<dbReference type="GO" id="GO:0016491">
    <property type="term" value="F:oxidoreductase activity"/>
    <property type="evidence" value="ECO:0007669"/>
    <property type="project" value="InterPro"/>
</dbReference>
<dbReference type="VEuPathDB" id="FungiDB:F4678DRAFT_482953"/>
<dbReference type="SUPFAM" id="SSF54909">
    <property type="entry name" value="Dimeric alpha+beta barrel"/>
    <property type="match status" value="1"/>
</dbReference>
<dbReference type="Gene3D" id="3.30.70.100">
    <property type="match status" value="1"/>
</dbReference>
<proteinExistence type="inferred from homology"/>
<evidence type="ECO:0000313" key="3">
    <source>
        <dbReference type="EMBL" id="KAJ3578745.1"/>
    </source>
</evidence>
<evidence type="ECO:0000259" key="2">
    <source>
        <dbReference type="Pfam" id="PF07110"/>
    </source>
</evidence>
<organism evidence="3 4">
    <name type="scientific">Xylaria arbuscula</name>
    <dbReference type="NCBI Taxonomy" id="114810"/>
    <lineage>
        <taxon>Eukaryota</taxon>
        <taxon>Fungi</taxon>
        <taxon>Dikarya</taxon>
        <taxon>Ascomycota</taxon>
        <taxon>Pezizomycotina</taxon>
        <taxon>Sordariomycetes</taxon>
        <taxon>Xylariomycetidae</taxon>
        <taxon>Xylariales</taxon>
        <taxon>Xylariaceae</taxon>
        <taxon>Xylaria</taxon>
    </lineage>
</organism>
<comment type="caution">
    <text evidence="3">The sequence shown here is derived from an EMBL/GenBank/DDBJ whole genome shotgun (WGS) entry which is preliminary data.</text>
</comment>
<dbReference type="InterPro" id="IPR009799">
    <property type="entry name" value="EthD_dom"/>
</dbReference>
<protein>
    <recommendedName>
        <fullName evidence="2">EthD domain-containing protein</fullName>
    </recommendedName>
</protein>